<comment type="caution">
    <text evidence="2">The sequence shown here is derived from an EMBL/GenBank/DDBJ whole genome shotgun (WGS) entry which is preliminary data.</text>
</comment>
<evidence type="ECO:0000256" key="1">
    <source>
        <dbReference type="SAM" id="Phobius"/>
    </source>
</evidence>
<proteinExistence type="predicted"/>
<dbReference type="RefSeq" id="WP_036156567.1">
    <property type="nucleotide sequence ID" value="NZ_AVCX01000003.1"/>
</dbReference>
<keyword evidence="1" id="KW-0812">Transmembrane</keyword>
<evidence type="ECO:0000313" key="2">
    <source>
        <dbReference type="EMBL" id="KGR83411.1"/>
    </source>
</evidence>
<dbReference type="OrthoDB" id="2733219at2"/>
<gene>
    <name evidence="2" type="ORF">CD32_16400</name>
</gene>
<dbReference type="AlphaFoldDB" id="A0A0A3IF72"/>
<keyword evidence="3" id="KW-1185">Reference proteome</keyword>
<dbReference type="eggNOG" id="ENOG5032T6K">
    <property type="taxonomic scope" value="Bacteria"/>
</dbReference>
<evidence type="ECO:0000313" key="3">
    <source>
        <dbReference type="Proteomes" id="UP000030437"/>
    </source>
</evidence>
<protein>
    <submittedName>
        <fullName evidence="2">Uncharacterized protein</fullName>
    </submittedName>
</protein>
<sequence length="205" mass="22326">MFSKQFISTKQIFRAAALGMLIGLAGVGAFALFLITAKDSAEVPEATEKEETIEANAAPQQTARFYASQHGAFTTFDSASAFLAQNPTLNKAVVVQVADTFYVWSKVALAKLTEETVPASFSKSFQFSSNGCTKNAIADIPAYLQDENKLKNNFQANGKDAGLPEEWTSFIESIAPLSNDMNVIRLHALAQFYGENDCLKIQFDS</sequence>
<reference evidence="2 3" key="1">
    <citation type="submission" date="2014-02" db="EMBL/GenBank/DDBJ databases">
        <title>Draft genome sequence of Lysinibacillus odysseyi NBRC 100172.</title>
        <authorList>
            <person name="Zhang F."/>
            <person name="Wang G."/>
            <person name="Zhang L."/>
        </authorList>
    </citation>
    <scope>NUCLEOTIDE SEQUENCE [LARGE SCALE GENOMIC DNA]</scope>
    <source>
        <strain evidence="2 3">NBRC 100172</strain>
    </source>
</reference>
<keyword evidence="1" id="KW-0472">Membrane</keyword>
<name>A0A0A3IF72_9BACI</name>
<accession>A0A0A3IF72</accession>
<keyword evidence="1" id="KW-1133">Transmembrane helix</keyword>
<dbReference type="Proteomes" id="UP000030437">
    <property type="component" value="Unassembled WGS sequence"/>
</dbReference>
<feature type="transmembrane region" description="Helical" evidence="1">
    <location>
        <begin position="12"/>
        <end position="35"/>
    </location>
</feature>
<organism evidence="2 3">
    <name type="scientific">Lysinibacillus odysseyi 34hs-1 = NBRC 100172</name>
    <dbReference type="NCBI Taxonomy" id="1220589"/>
    <lineage>
        <taxon>Bacteria</taxon>
        <taxon>Bacillati</taxon>
        <taxon>Bacillota</taxon>
        <taxon>Bacilli</taxon>
        <taxon>Bacillales</taxon>
        <taxon>Bacillaceae</taxon>
        <taxon>Lysinibacillus</taxon>
    </lineage>
</organism>
<dbReference type="EMBL" id="JPVP01000058">
    <property type="protein sequence ID" value="KGR83411.1"/>
    <property type="molecule type" value="Genomic_DNA"/>
</dbReference>
<dbReference type="STRING" id="1220589.CD32_16400"/>